<accession>A0A8T2M7M4</accession>
<feature type="region of interest" description="Disordered" evidence="1">
    <location>
        <begin position="68"/>
        <end position="100"/>
    </location>
</feature>
<evidence type="ECO:0000313" key="2">
    <source>
        <dbReference type="EMBL" id="KAG9280558.1"/>
    </source>
</evidence>
<protein>
    <submittedName>
        <fullName evidence="2">RAD9, HUS1, RAD1-interacting nuclear protein 1</fullName>
    </submittedName>
</protein>
<dbReference type="Pfam" id="PF15319">
    <property type="entry name" value="RHINO"/>
    <property type="match status" value="1"/>
</dbReference>
<evidence type="ECO:0000256" key="1">
    <source>
        <dbReference type="SAM" id="MobiDB-lite"/>
    </source>
</evidence>
<dbReference type="Proteomes" id="UP000752171">
    <property type="component" value="Unassembled WGS sequence"/>
</dbReference>
<dbReference type="GO" id="GO:0000077">
    <property type="term" value="P:DNA damage checkpoint signaling"/>
    <property type="evidence" value="ECO:0007669"/>
    <property type="project" value="InterPro"/>
</dbReference>
<dbReference type="GO" id="GO:0005694">
    <property type="term" value="C:chromosome"/>
    <property type="evidence" value="ECO:0007669"/>
    <property type="project" value="TreeGrafter"/>
</dbReference>
<name>A0A8T2M7M4_ASTMX</name>
<feature type="region of interest" description="Disordered" evidence="1">
    <location>
        <begin position="114"/>
        <end position="235"/>
    </location>
</feature>
<dbReference type="PANTHER" id="PTHR35541">
    <property type="entry name" value="RAD9, HUS1, RAD1-INTERACTING NUCLEAR ORPHAN PROTEIN 1"/>
    <property type="match status" value="1"/>
</dbReference>
<evidence type="ECO:0000313" key="3">
    <source>
        <dbReference type="Proteomes" id="UP000752171"/>
    </source>
</evidence>
<feature type="compositionally biased region" description="Basic and acidic residues" evidence="1">
    <location>
        <begin position="141"/>
        <end position="150"/>
    </location>
</feature>
<dbReference type="OrthoDB" id="9942438at2759"/>
<proteinExistence type="predicted"/>
<sequence length="309" mass="35024">MHRQTRRPRLPTPQKSHLLFVEQPRNGTKHEYGHQLRSAINPRSFIAEETSRKSSSVSSWVSPQFISQNDTAVRRGGRRRKKNRLPTNTMNTTSALSLHQVKRATAGRYSSLSFRTSTSVSQRHHGAFHKNTASRAGELPKSQDVRRSQSDKTGSSLNQNEVPEETPRQRPSLTERGQKRATPDPTLTPNRTSECVKTPLEFIHGKGSTVRSHHRPAQEAEDTSSSFTPPHVETPEIPHSVHCLSSPVLSMPFFTDQPSTQNMSVLVKDTPERDYGLKVTWRRRKKLMNLLSERGQLLVSEAMISRTWL</sequence>
<dbReference type="PANTHER" id="PTHR35541:SF1">
    <property type="entry name" value="RAD9, HUS1, RAD1-INTERACTING NUCLEAR ORPHAN PROTEIN 1"/>
    <property type="match status" value="1"/>
</dbReference>
<gene>
    <name evidence="2" type="primary">RHNO1</name>
    <name evidence="2" type="ORF">AMEX_G3285</name>
</gene>
<dbReference type="AlphaFoldDB" id="A0A8T2M7M4"/>
<dbReference type="EMBL" id="JAICCE010000002">
    <property type="protein sequence ID" value="KAG9280558.1"/>
    <property type="molecule type" value="Genomic_DNA"/>
</dbReference>
<feature type="compositionally biased region" description="Polar residues" evidence="1">
    <location>
        <begin position="185"/>
        <end position="195"/>
    </location>
</feature>
<feature type="compositionally biased region" description="Polar residues" evidence="1">
    <location>
        <begin position="85"/>
        <end position="97"/>
    </location>
</feature>
<dbReference type="GO" id="GO:0000725">
    <property type="term" value="P:recombinational repair"/>
    <property type="evidence" value="ECO:0007669"/>
    <property type="project" value="TreeGrafter"/>
</dbReference>
<dbReference type="GO" id="GO:0005634">
    <property type="term" value="C:nucleus"/>
    <property type="evidence" value="ECO:0007669"/>
    <property type="project" value="InterPro"/>
</dbReference>
<feature type="compositionally biased region" description="Polar residues" evidence="1">
    <location>
        <begin position="151"/>
        <end position="161"/>
    </location>
</feature>
<dbReference type="GO" id="GO:0071479">
    <property type="term" value="P:cellular response to ionizing radiation"/>
    <property type="evidence" value="ECO:0007669"/>
    <property type="project" value="InterPro"/>
</dbReference>
<feature type="compositionally biased region" description="Basic residues" evidence="1">
    <location>
        <begin position="75"/>
        <end position="84"/>
    </location>
</feature>
<comment type="caution">
    <text evidence="2">The sequence shown here is derived from an EMBL/GenBank/DDBJ whole genome shotgun (WGS) entry which is preliminary data.</text>
</comment>
<organism evidence="2 3">
    <name type="scientific">Astyanax mexicanus</name>
    <name type="common">Blind cave fish</name>
    <name type="synonym">Astyanax fasciatus mexicanus</name>
    <dbReference type="NCBI Taxonomy" id="7994"/>
    <lineage>
        <taxon>Eukaryota</taxon>
        <taxon>Metazoa</taxon>
        <taxon>Chordata</taxon>
        <taxon>Craniata</taxon>
        <taxon>Vertebrata</taxon>
        <taxon>Euteleostomi</taxon>
        <taxon>Actinopterygii</taxon>
        <taxon>Neopterygii</taxon>
        <taxon>Teleostei</taxon>
        <taxon>Ostariophysi</taxon>
        <taxon>Characiformes</taxon>
        <taxon>Characoidei</taxon>
        <taxon>Acestrorhamphidae</taxon>
        <taxon>Acestrorhamphinae</taxon>
        <taxon>Astyanax</taxon>
    </lineage>
</organism>
<dbReference type="InterPro" id="IPR029293">
    <property type="entry name" value="RHNO1"/>
</dbReference>
<reference evidence="2 3" key="1">
    <citation type="submission" date="2021-07" db="EMBL/GenBank/DDBJ databases">
        <authorList>
            <person name="Imarazene B."/>
            <person name="Zahm M."/>
            <person name="Klopp C."/>
            <person name="Cabau C."/>
            <person name="Beille S."/>
            <person name="Jouanno E."/>
            <person name="Castinel A."/>
            <person name="Lluch J."/>
            <person name="Gil L."/>
            <person name="Kuchtly C."/>
            <person name="Lopez Roques C."/>
            <person name="Donnadieu C."/>
            <person name="Parrinello H."/>
            <person name="Journot L."/>
            <person name="Du K."/>
            <person name="Schartl M."/>
            <person name="Retaux S."/>
            <person name="Guiguen Y."/>
        </authorList>
    </citation>
    <scope>NUCLEOTIDE SEQUENCE [LARGE SCALE GENOMIC DNA]</scope>
    <source>
        <strain evidence="2">Pach_M1</strain>
        <tissue evidence="2">Testis</tissue>
    </source>
</reference>